<sequence length="102" mass="11158">MKTINLIAALSIFFCADAAAKWTNMSDSWCRKHGFTPKCEVWTRAAKADKGDASAARGAPQRLPRAGMTIFDRWGNRIRADAEPEEGDVLAPGFDKGTATNR</sequence>
<dbReference type="EMBL" id="PXWF02000121">
    <property type="protein sequence ID" value="PWF48992.1"/>
    <property type="molecule type" value="Genomic_DNA"/>
</dbReference>
<evidence type="ECO:0000313" key="3">
    <source>
        <dbReference type="EMBL" id="PWF48992.1"/>
    </source>
</evidence>
<evidence type="ECO:0000313" key="4">
    <source>
        <dbReference type="Proteomes" id="UP000241421"/>
    </source>
</evidence>
<gene>
    <name evidence="3" type="ORF">C7C56_008885</name>
</gene>
<name>A0A2U2HNF4_9BURK</name>
<dbReference type="RefSeq" id="WP_106757079.1">
    <property type="nucleotide sequence ID" value="NZ_PXWF02000121.1"/>
</dbReference>
<dbReference type="AlphaFoldDB" id="A0A2U2HNF4"/>
<protein>
    <submittedName>
        <fullName evidence="3">Uncharacterized protein</fullName>
    </submittedName>
</protein>
<comment type="caution">
    <text evidence="3">The sequence shown here is derived from an EMBL/GenBank/DDBJ whole genome shotgun (WGS) entry which is preliminary data.</text>
</comment>
<evidence type="ECO:0000256" key="2">
    <source>
        <dbReference type="SAM" id="SignalP"/>
    </source>
</evidence>
<feature type="region of interest" description="Disordered" evidence="1">
    <location>
        <begin position="82"/>
        <end position="102"/>
    </location>
</feature>
<reference evidence="3 4" key="1">
    <citation type="submission" date="2018-04" db="EMBL/GenBank/DDBJ databases">
        <title>Massilia violaceinigra sp. nov., a novel purple-pigmented bacterium isolated from Tianshan glacier, Xinjiang, China.</title>
        <authorList>
            <person name="Wang H."/>
        </authorList>
    </citation>
    <scope>NUCLEOTIDE SEQUENCE [LARGE SCALE GENOMIC DNA]</scope>
    <source>
        <strain evidence="3 4">B448-2</strain>
    </source>
</reference>
<accession>A0A2U2HNF4</accession>
<evidence type="ECO:0000256" key="1">
    <source>
        <dbReference type="SAM" id="MobiDB-lite"/>
    </source>
</evidence>
<keyword evidence="2" id="KW-0732">Signal</keyword>
<keyword evidence="4" id="KW-1185">Reference proteome</keyword>
<feature type="signal peptide" evidence="2">
    <location>
        <begin position="1"/>
        <end position="20"/>
    </location>
</feature>
<organism evidence="3 4">
    <name type="scientific">Massilia glaciei</name>
    <dbReference type="NCBI Taxonomy" id="1524097"/>
    <lineage>
        <taxon>Bacteria</taxon>
        <taxon>Pseudomonadati</taxon>
        <taxon>Pseudomonadota</taxon>
        <taxon>Betaproteobacteria</taxon>
        <taxon>Burkholderiales</taxon>
        <taxon>Oxalobacteraceae</taxon>
        <taxon>Telluria group</taxon>
        <taxon>Massilia</taxon>
    </lineage>
</organism>
<dbReference type="Proteomes" id="UP000241421">
    <property type="component" value="Unassembled WGS sequence"/>
</dbReference>
<proteinExistence type="predicted"/>
<feature type="chain" id="PRO_5015600340" evidence="2">
    <location>
        <begin position="21"/>
        <end position="102"/>
    </location>
</feature>